<proteinExistence type="predicted"/>
<name>A0A149UPK9_9PROT</name>
<dbReference type="AlphaFoldDB" id="A0A149UPK9"/>
<organism evidence="1 2">
    <name type="scientific">Acetobacter malorum</name>
    <dbReference type="NCBI Taxonomy" id="178901"/>
    <lineage>
        <taxon>Bacteria</taxon>
        <taxon>Pseudomonadati</taxon>
        <taxon>Pseudomonadota</taxon>
        <taxon>Alphaproteobacteria</taxon>
        <taxon>Acetobacterales</taxon>
        <taxon>Acetobacteraceae</taxon>
        <taxon>Acetobacter</taxon>
    </lineage>
</organism>
<comment type="caution">
    <text evidence="1">The sequence shown here is derived from an EMBL/GenBank/DDBJ whole genome shotgun (WGS) entry which is preliminary data.</text>
</comment>
<evidence type="ECO:0000313" key="2">
    <source>
        <dbReference type="Proteomes" id="UP000075377"/>
    </source>
</evidence>
<accession>A0A149UPK9</accession>
<reference evidence="1 2" key="1">
    <citation type="submission" date="2015-06" db="EMBL/GenBank/DDBJ databases">
        <title>Improved classification and identification of acetic acid bacteria using matrix-assisted laser desorption/ionization time-of-flight mass spectrometry; Gluconobacter nephelii and Gluconobacter uchimurae are later heterotypic synonyms of Gluconobacter japonicus and Gluconobacter oxydans, respectively.</title>
        <authorList>
            <person name="Li L."/>
            <person name="Cleenwerck I."/>
            <person name="De Vuyst L."/>
            <person name="Vandamme P."/>
        </authorList>
    </citation>
    <scope>NUCLEOTIDE SEQUENCE [LARGE SCALE GENOMIC DNA]</scope>
    <source>
        <strain evidence="1 2">LMG 1699</strain>
    </source>
</reference>
<evidence type="ECO:0000313" key="1">
    <source>
        <dbReference type="EMBL" id="KXV69931.1"/>
    </source>
</evidence>
<gene>
    <name evidence="1" type="ORF">AD951_04440</name>
</gene>
<dbReference type="Proteomes" id="UP000075377">
    <property type="component" value="Unassembled WGS sequence"/>
</dbReference>
<dbReference type="RefSeq" id="WP_061499732.1">
    <property type="nucleotide sequence ID" value="NZ_LHZX01000257.1"/>
</dbReference>
<dbReference type="EMBL" id="LHZX01000257">
    <property type="protein sequence ID" value="KXV69931.1"/>
    <property type="molecule type" value="Genomic_DNA"/>
</dbReference>
<sequence length="146" mass="16207">MMMDTDDALPDPREVYRQLREALPSTAGSKHPVDVMIQATGLNPGTHDLVISWPDAESVEYVVSDPDEEELYATLPIGEDGRSAVSISMDTSTLRVYRYMRGGTEEDETPISNLSLGLILSLAKRHGTTHAEARYREFLFETGVFS</sequence>
<dbReference type="PATRIC" id="fig|178901.14.peg.758"/>
<protein>
    <submittedName>
        <fullName evidence="1">Uncharacterized protein</fullName>
    </submittedName>
</protein>